<protein>
    <submittedName>
        <fullName evidence="1">Uncharacterized protein</fullName>
    </submittedName>
</protein>
<sequence>MDTAGEGVAFSGHMAREMARLLEELRCRTIAINPDKPSANTAFHPIMVPDLLDDPINSHAVGDDADRRVFLFPPPEEGMAPAQKQKSNAVLNVPLMAARPAETIMAPIAVEHFHPDPSFWMFLQSRRSTPRAWDEDWAITPTANIQGFLMRLVQAHVAASQGATANSLPTTGVLQVVEVSVENHQEAASAHPKLLPVYLPEQLSPEVRGAVISLLVVGGAAAYTWRYRADTARAGIMPAAVRWLFPGGYNRILAVVGDDQGIGTVGGGSLTQNILEEAIAAYGDVYGSDLIDTAYKAVFAMGAVYGEPVADTGDGLKLGVGFKARRVSKLVAGVDMADFNVPAPSIRVGDGGGDRPFKWYPGHDFERDFEMDTWNLFLECVSNGDFAGDAFFSDESVLLDFDSIGLTLDGIKIVVRREDHNGEERTTTRELTFQQLQKRLDVLSPAAQWERDVEDPSAPWVKVDWNTGIRNVYGARDAQSVPLPFLDQVTTVGVVAMYLVPAYTHNVAYHQPMKVDEMFGRWLSFVGHLHLANFYSYVERDFFPADLRREMVHHADKFAAMPRAMQNFFMMAEIEPKAYPGKNWWVLESPYLVAGAINTTPFSGFGVRGTWVVFSANSWNTIDLTREENLYTAIESAFRAEVSYGGTVHASVFGGADDPFTIMRAADGHLHALAFAPRISDERGFHRVALCPVGGLSILMNGHHAENMHTLSVCNR</sequence>
<gene>
    <name evidence="1" type="ORF">F5X68DRAFT_239875</name>
</gene>
<comment type="caution">
    <text evidence="1">The sequence shown here is derived from an EMBL/GenBank/DDBJ whole genome shotgun (WGS) entry which is preliminary data.</text>
</comment>
<name>A0A9P8VCS2_9PEZI</name>
<evidence type="ECO:0000313" key="2">
    <source>
        <dbReference type="Proteomes" id="UP000770015"/>
    </source>
</evidence>
<accession>A0A9P8VCS2</accession>
<keyword evidence="2" id="KW-1185">Reference proteome</keyword>
<evidence type="ECO:0000313" key="1">
    <source>
        <dbReference type="EMBL" id="KAH6687327.1"/>
    </source>
</evidence>
<organism evidence="1 2">
    <name type="scientific">Plectosphaerella plurivora</name>
    <dbReference type="NCBI Taxonomy" id="936078"/>
    <lineage>
        <taxon>Eukaryota</taxon>
        <taxon>Fungi</taxon>
        <taxon>Dikarya</taxon>
        <taxon>Ascomycota</taxon>
        <taxon>Pezizomycotina</taxon>
        <taxon>Sordariomycetes</taxon>
        <taxon>Hypocreomycetidae</taxon>
        <taxon>Glomerellales</taxon>
        <taxon>Plectosphaerellaceae</taxon>
        <taxon>Plectosphaerella</taxon>
    </lineage>
</organism>
<dbReference type="Proteomes" id="UP000770015">
    <property type="component" value="Unassembled WGS sequence"/>
</dbReference>
<reference evidence="1" key="1">
    <citation type="journal article" date="2021" name="Nat. Commun.">
        <title>Genetic determinants of endophytism in the Arabidopsis root mycobiome.</title>
        <authorList>
            <person name="Mesny F."/>
            <person name="Miyauchi S."/>
            <person name="Thiergart T."/>
            <person name="Pickel B."/>
            <person name="Atanasova L."/>
            <person name="Karlsson M."/>
            <person name="Huettel B."/>
            <person name="Barry K.W."/>
            <person name="Haridas S."/>
            <person name="Chen C."/>
            <person name="Bauer D."/>
            <person name="Andreopoulos W."/>
            <person name="Pangilinan J."/>
            <person name="LaButti K."/>
            <person name="Riley R."/>
            <person name="Lipzen A."/>
            <person name="Clum A."/>
            <person name="Drula E."/>
            <person name="Henrissat B."/>
            <person name="Kohler A."/>
            <person name="Grigoriev I.V."/>
            <person name="Martin F.M."/>
            <person name="Hacquard S."/>
        </authorList>
    </citation>
    <scope>NUCLEOTIDE SEQUENCE</scope>
    <source>
        <strain evidence="1">MPI-SDFR-AT-0117</strain>
    </source>
</reference>
<dbReference type="EMBL" id="JAGSXJ010000011">
    <property type="protein sequence ID" value="KAH6687327.1"/>
    <property type="molecule type" value="Genomic_DNA"/>
</dbReference>
<dbReference type="AlphaFoldDB" id="A0A9P8VCS2"/>
<proteinExistence type="predicted"/>
<dbReference type="OrthoDB" id="10568453at2759"/>